<accession>A0A3E2B4Y4</accession>
<evidence type="ECO:0000313" key="7">
    <source>
        <dbReference type="EMBL" id="RFT07092.1"/>
    </source>
</evidence>
<evidence type="ECO:0000256" key="4">
    <source>
        <dbReference type="ARBA" id="ARBA00022989"/>
    </source>
</evidence>
<feature type="transmembrane region" description="Helical" evidence="6">
    <location>
        <begin position="259"/>
        <end position="281"/>
    </location>
</feature>
<dbReference type="Pfam" id="PF13520">
    <property type="entry name" value="AA_permease_2"/>
    <property type="match status" value="1"/>
</dbReference>
<dbReference type="RefSeq" id="WP_117141824.1">
    <property type="nucleotide sequence ID" value="NZ_QIML01000004.1"/>
</dbReference>
<comment type="caution">
    <text evidence="7">The sequence shown here is derived from an EMBL/GenBank/DDBJ whole genome shotgun (WGS) entry which is preliminary data.</text>
</comment>
<dbReference type="GeneID" id="97994835"/>
<feature type="transmembrane region" description="Helical" evidence="6">
    <location>
        <begin position="316"/>
        <end position="344"/>
    </location>
</feature>
<evidence type="ECO:0000256" key="6">
    <source>
        <dbReference type="SAM" id="Phobius"/>
    </source>
</evidence>
<feature type="transmembrane region" description="Helical" evidence="6">
    <location>
        <begin position="365"/>
        <end position="388"/>
    </location>
</feature>
<feature type="transmembrane region" description="Helical" evidence="6">
    <location>
        <begin position="220"/>
        <end position="238"/>
    </location>
</feature>
<dbReference type="Gene3D" id="1.20.1740.10">
    <property type="entry name" value="Amino acid/polyamine transporter I"/>
    <property type="match status" value="1"/>
</dbReference>
<gene>
    <name evidence="7" type="ORF">DV520_03645</name>
</gene>
<evidence type="ECO:0000256" key="1">
    <source>
        <dbReference type="ARBA" id="ARBA00004651"/>
    </source>
</evidence>
<name>A0A3E2B4Y4_9FIRM</name>
<dbReference type="Proteomes" id="UP000260649">
    <property type="component" value="Unassembled WGS sequence"/>
</dbReference>
<comment type="subcellular location">
    <subcellularLocation>
        <location evidence="1">Cell membrane</location>
        <topology evidence="1">Multi-pass membrane protein</topology>
    </subcellularLocation>
</comment>
<evidence type="ECO:0000256" key="3">
    <source>
        <dbReference type="ARBA" id="ARBA00022692"/>
    </source>
</evidence>
<feature type="transmembrane region" description="Helical" evidence="6">
    <location>
        <begin position="455"/>
        <end position="477"/>
    </location>
</feature>
<dbReference type="GO" id="GO:0005886">
    <property type="term" value="C:plasma membrane"/>
    <property type="evidence" value="ECO:0007669"/>
    <property type="project" value="UniProtKB-SubCell"/>
</dbReference>
<feature type="transmembrane region" description="Helical" evidence="6">
    <location>
        <begin position="394"/>
        <end position="414"/>
    </location>
</feature>
<organism evidence="7 8">
    <name type="scientific">Evtepia gabavorous</name>
    <dbReference type="NCBI Taxonomy" id="2211183"/>
    <lineage>
        <taxon>Bacteria</taxon>
        <taxon>Bacillati</taxon>
        <taxon>Bacillota</taxon>
        <taxon>Clostridia</taxon>
        <taxon>Eubacteriales</taxon>
        <taxon>Evtepia</taxon>
    </lineage>
</organism>
<sequence>MSNQGEKKGVSAIDFFCIGFGAIVGVGWAVSINNWMSGSGGPIPAGLGYIAALIMMVPIALCYCELVPALPVAGGGMAFAFRAFNDKVAVISGWAAFGGFVSIIPWEAIQITDVLGYLIPGLTDGEPLYYVAGTGIHLTTIIIGVICSFLLFALNMRGLAAAAGVQKILCFILMGSAVVGAVASLLHGSPEHWQPLYDTSNPMIYGDPSQGYVEATNSSMFGGILAIMSSAPFFLAGFETIPQGVEEAGGDIKSVGKTVVLSVTLACVFYAFLLFSFGFAWDWQEFAQPTAVGGIMTNPAAATMLRLSYGGAAGEFFYWLITIGAIAGLFTTWNGFFMSSAMLLMGMSRGLLMPKIFAKQNKNGIPVPGLIVCLGLSLIGPFLGAGLIGDITSFSGAAFVLSWGLTSYSLAFLRKKEPNLERPYKVPGGAAMGWFAGIVSTVVFILLFIPASPMYMKSTACIMFVGWMIIGLILYLAASGQRRGKSQTELKEGVFHGMEERKQA</sequence>
<feature type="transmembrane region" description="Helical" evidence="6">
    <location>
        <begin position="12"/>
        <end position="30"/>
    </location>
</feature>
<keyword evidence="4 6" id="KW-1133">Transmembrane helix</keyword>
<feature type="transmembrane region" description="Helical" evidence="6">
    <location>
        <begin position="426"/>
        <end position="449"/>
    </location>
</feature>
<feature type="transmembrane region" description="Helical" evidence="6">
    <location>
        <begin position="50"/>
        <end position="81"/>
    </location>
</feature>
<keyword evidence="3 6" id="KW-0812">Transmembrane</keyword>
<dbReference type="PANTHER" id="PTHR42770:SF7">
    <property type="entry name" value="MEMBRANE PROTEIN"/>
    <property type="match status" value="1"/>
</dbReference>
<dbReference type="AlphaFoldDB" id="A0A3E2B4Y4"/>
<dbReference type="InterPro" id="IPR050367">
    <property type="entry name" value="APC_superfamily"/>
</dbReference>
<keyword evidence="8" id="KW-1185">Reference proteome</keyword>
<evidence type="ECO:0000313" key="8">
    <source>
        <dbReference type="Proteomes" id="UP000260649"/>
    </source>
</evidence>
<dbReference type="PIRSF" id="PIRSF006060">
    <property type="entry name" value="AA_transporter"/>
    <property type="match status" value="1"/>
</dbReference>
<feature type="transmembrane region" description="Helical" evidence="6">
    <location>
        <begin position="129"/>
        <end position="156"/>
    </location>
</feature>
<dbReference type="InterPro" id="IPR002293">
    <property type="entry name" value="AA/rel_permease1"/>
</dbReference>
<proteinExistence type="predicted"/>
<dbReference type="GO" id="GO:0022857">
    <property type="term" value="F:transmembrane transporter activity"/>
    <property type="evidence" value="ECO:0007669"/>
    <property type="project" value="InterPro"/>
</dbReference>
<keyword evidence="2" id="KW-1003">Cell membrane</keyword>
<dbReference type="PANTHER" id="PTHR42770">
    <property type="entry name" value="AMINO ACID TRANSPORTER-RELATED"/>
    <property type="match status" value="1"/>
</dbReference>
<protein>
    <submittedName>
        <fullName evidence="7">APC family permease</fullName>
    </submittedName>
</protein>
<evidence type="ECO:0000256" key="5">
    <source>
        <dbReference type="ARBA" id="ARBA00023136"/>
    </source>
</evidence>
<keyword evidence="5 6" id="KW-0472">Membrane</keyword>
<reference evidence="7 8" key="1">
    <citation type="submission" date="2018-07" db="EMBL/GenBank/DDBJ databases">
        <title>GABA Modulating Bacteria of the Human Gut Microbiota.</title>
        <authorList>
            <person name="Strandwitz P."/>
            <person name="Kim K.H."/>
            <person name="Terekhova D."/>
            <person name="Liu J.K."/>
            <person name="Sharma A."/>
            <person name="Levering J."/>
            <person name="Mcdonald D."/>
            <person name="Dietrich D."/>
            <person name="Ramadhar T.R."/>
            <person name="Lekbua A."/>
            <person name="Mroue N."/>
            <person name="Liston C."/>
            <person name="Stewart E.J."/>
            <person name="Dubin M.J."/>
            <person name="Zengler K."/>
            <person name="Knight R."/>
            <person name="Gilbert J.A."/>
            <person name="Clardy J."/>
            <person name="Lewis K."/>
        </authorList>
    </citation>
    <scope>NUCLEOTIDE SEQUENCE [LARGE SCALE GENOMIC DNA]</scope>
    <source>
        <strain evidence="7 8">KLE1738</strain>
    </source>
</reference>
<dbReference type="OrthoDB" id="178667at2"/>
<evidence type="ECO:0000256" key="2">
    <source>
        <dbReference type="ARBA" id="ARBA00022475"/>
    </source>
</evidence>
<dbReference type="EMBL" id="QQRQ01000004">
    <property type="protein sequence ID" value="RFT07092.1"/>
    <property type="molecule type" value="Genomic_DNA"/>
</dbReference>
<feature type="transmembrane region" description="Helical" evidence="6">
    <location>
        <begin position="88"/>
        <end position="109"/>
    </location>
</feature>
<feature type="transmembrane region" description="Helical" evidence="6">
    <location>
        <begin position="168"/>
        <end position="187"/>
    </location>
</feature>